<dbReference type="InterPro" id="IPR006085">
    <property type="entry name" value="XPG_DNA_repair_N"/>
</dbReference>
<dbReference type="GeneID" id="65103314"/>
<dbReference type="SMART" id="SM00279">
    <property type="entry name" value="HhH2"/>
    <property type="match status" value="1"/>
</dbReference>
<keyword evidence="3" id="KW-0479">Metal-binding</keyword>
<dbReference type="Pfam" id="PF00752">
    <property type="entry name" value="XPG_N"/>
    <property type="match status" value="1"/>
</dbReference>
<dbReference type="RefSeq" id="YP_010087981.1">
    <property type="nucleotide sequence ID" value="NC_055603.1"/>
</dbReference>
<dbReference type="EMBL" id="MN803438">
    <property type="protein sequence ID" value="QHR78470.1"/>
    <property type="molecule type" value="Genomic_DNA"/>
</dbReference>
<evidence type="ECO:0000256" key="3">
    <source>
        <dbReference type="ARBA" id="ARBA00022723"/>
    </source>
</evidence>
<dbReference type="InterPro" id="IPR008918">
    <property type="entry name" value="HhH2"/>
</dbReference>
<accession>A0A6B9XI63</accession>
<dbReference type="Gene3D" id="3.40.50.1010">
    <property type="entry name" value="5'-nuclease"/>
    <property type="match status" value="1"/>
</dbReference>
<dbReference type="CDD" id="cd09897">
    <property type="entry name" value="H3TH_FEN1-XPG-like"/>
    <property type="match status" value="1"/>
</dbReference>
<keyword evidence="5" id="KW-0378">Hydrolase</keyword>
<dbReference type="Proteomes" id="UP000678193">
    <property type="component" value="Segment"/>
</dbReference>
<evidence type="ECO:0000313" key="8">
    <source>
        <dbReference type="EMBL" id="QHR78470.1"/>
    </source>
</evidence>
<evidence type="ECO:0000256" key="6">
    <source>
        <dbReference type="ARBA" id="ARBA00022842"/>
    </source>
</evidence>
<evidence type="ECO:0000256" key="1">
    <source>
        <dbReference type="ARBA" id="ARBA00001946"/>
    </source>
</evidence>
<evidence type="ECO:0000259" key="7">
    <source>
        <dbReference type="SMART" id="SM00485"/>
    </source>
</evidence>
<dbReference type="Gene3D" id="1.10.150.20">
    <property type="entry name" value="5' to 3' exonuclease, C-terminal subdomain"/>
    <property type="match status" value="1"/>
</dbReference>
<dbReference type="SMART" id="SM00485">
    <property type="entry name" value="XPGN"/>
    <property type="match status" value="1"/>
</dbReference>
<dbReference type="GO" id="GO:0046872">
    <property type="term" value="F:metal ion binding"/>
    <property type="evidence" value="ECO:0007669"/>
    <property type="project" value="UniProtKB-KW"/>
</dbReference>
<keyword evidence="2" id="KW-0540">Nuclease</keyword>
<dbReference type="GO" id="GO:0003677">
    <property type="term" value="F:DNA binding"/>
    <property type="evidence" value="ECO:0007669"/>
    <property type="project" value="InterPro"/>
</dbReference>
<evidence type="ECO:0000256" key="2">
    <source>
        <dbReference type="ARBA" id="ARBA00022722"/>
    </source>
</evidence>
<protein>
    <submittedName>
        <fullName evidence="8">Putative XPG/RAD2-type nuclease</fullName>
    </submittedName>
</protein>
<sequence length="356" mass="39696">MGIKGLKTFLFSKGVTEEIKPLSVLKDKKLALDAAFLMHRSKNSGQDWLDILAACLNYLKRNDIQAVFIFDGVSPPEKMVEKLKRRSNRQKAIDRLNVLKSELIDFKESSVEGPVLKKVKSRFADDLQAVEKYACKTLNVEVTPEDVESFQTLIDAVGFAHLVAPGEAELYAVKLTASKITDAVVSFDSDIIAAAACQGVSKIYTDVNSYGVVEINVDLVLDVLGFEASQFLDFCILCGTDFNAGVSKIGPVKAYKALTEYKKLEKVPYDISHINLDRIRSIFKEQQSSLQIPIFGHFDREKVYSLSNISLTSFLKCVETFEDRTQEIASSLKKFTLSNMSFNSEQVTDNALIVKN</sequence>
<comment type="cofactor">
    <cofactor evidence="1">
        <name>Mg(2+)</name>
        <dbReference type="ChEBI" id="CHEBI:18420"/>
    </cofactor>
</comment>
<keyword evidence="4" id="KW-0255">Endonuclease</keyword>
<dbReference type="PANTHER" id="PTHR11081">
    <property type="entry name" value="FLAP ENDONUCLEASE FAMILY MEMBER"/>
    <property type="match status" value="1"/>
</dbReference>
<feature type="domain" description="XPG N-terminal" evidence="7">
    <location>
        <begin position="1"/>
        <end position="92"/>
    </location>
</feature>
<dbReference type="InterPro" id="IPR036279">
    <property type="entry name" value="5-3_exonuclease_C_sf"/>
</dbReference>
<dbReference type="InterPro" id="IPR029060">
    <property type="entry name" value="PIN-like_dom_sf"/>
</dbReference>
<evidence type="ECO:0000313" key="9">
    <source>
        <dbReference type="Proteomes" id="UP000678193"/>
    </source>
</evidence>
<evidence type="ECO:0000256" key="5">
    <source>
        <dbReference type="ARBA" id="ARBA00022801"/>
    </source>
</evidence>
<dbReference type="InterPro" id="IPR006086">
    <property type="entry name" value="XPG-I_dom"/>
</dbReference>
<dbReference type="SUPFAM" id="SSF47807">
    <property type="entry name" value="5' to 3' exonuclease, C-terminal subdomain"/>
    <property type="match status" value="1"/>
</dbReference>
<dbReference type="PRINTS" id="PR00853">
    <property type="entry name" value="XPGRADSUPER"/>
</dbReference>
<dbReference type="PANTHER" id="PTHR11081:SF9">
    <property type="entry name" value="FLAP ENDONUCLEASE 1"/>
    <property type="match status" value="1"/>
</dbReference>
<name>A0A6B9XI63_9VIRU</name>
<evidence type="ECO:0000256" key="4">
    <source>
        <dbReference type="ARBA" id="ARBA00022759"/>
    </source>
</evidence>
<proteinExistence type="predicted"/>
<dbReference type="InterPro" id="IPR006084">
    <property type="entry name" value="XPG/Rad2"/>
</dbReference>
<keyword evidence="9" id="KW-1185">Reference proteome</keyword>
<dbReference type="KEGG" id="vg:65103314"/>
<dbReference type="Pfam" id="PF00867">
    <property type="entry name" value="XPG_I"/>
    <property type="match status" value="1"/>
</dbReference>
<organism evidence="8 9">
    <name type="scientific">Lymphocystis disease virus 4</name>
    <dbReference type="NCBI Taxonomy" id="2704413"/>
    <lineage>
        <taxon>Viruses</taxon>
        <taxon>Varidnaviria</taxon>
        <taxon>Bamfordvirae</taxon>
        <taxon>Nucleocytoviricota</taxon>
        <taxon>Megaviricetes</taxon>
        <taxon>Pimascovirales</taxon>
        <taxon>Pimascovirales incertae sedis</taxon>
        <taxon>Iridoviridae</taxon>
        <taxon>Alphairidovirinae</taxon>
        <taxon>Lymphocystivirus</taxon>
        <taxon>Lymphocystivirus micropogonias1</taxon>
    </lineage>
</organism>
<reference evidence="8" key="1">
    <citation type="journal article" date="2020" name="Arch. Virol.">
        <title>Complete genome sequence and analysis of a novel lymphocystivirus detected in whitemouth croaker (Micropogonias furnieri): lymphocystis disease virus 4.</title>
        <authorList>
            <person name="Doszpoly A."/>
            <person name="Kajan G.L."/>
            <person name="Puentes R."/>
            <person name="Perretta A."/>
        </authorList>
    </citation>
    <scope>NUCLEOTIDE SEQUENCE</scope>
    <source>
        <strain evidence="8">LCDV-WC</strain>
    </source>
</reference>
<dbReference type="GO" id="GO:0017108">
    <property type="term" value="F:5'-flap endonuclease activity"/>
    <property type="evidence" value="ECO:0007669"/>
    <property type="project" value="TreeGrafter"/>
</dbReference>
<dbReference type="SUPFAM" id="SSF88723">
    <property type="entry name" value="PIN domain-like"/>
    <property type="match status" value="1"/>
</dbReference>
<keyword evidence="6" id="KW-0460">Magnesium</keyword>